<feature type="compositionally biased region" description="Basic and acidic residues" evidence="2">
    <location>
        <begin position="339"/>
        <end position="370"/>
    </location>
</feature>
<comment type="caution">
    <text evidence="4">The sequence shown here is derived from an EMBL/GenBank/DDBJ whole genome shotgun (WGS) entry which is preliminary data.</text>
</comment>
<protein>
    <submittedName>
        <fullName evidence="4">Lytic transglycosylase</fullName>
    </submittedName>
</protein>
<dbReference type="EMBL" id="BSDR01000001">
    <property type="protein sequence ID" value="GLI32596.1"/>
    <property type="molecule type" value="Genomic_DNA"/>
</dbReference>
<evidence type="ECO:0000256" key="2">
    <source>
        <dbReference type="SAM" id="MobiDB-lite"/>
    </source>
</evidence>
<dbReference type="PROSITE" id="PS00922">
    <property type="entry name" value="TRANSGLYCOSYLASE"/>
    <property type="match status" value="1"/>
</dbReference>
<keyword evidence="5" id="KW-1185">Reference proteome</keyword>
<dbReference type="PANTHER" id="PTHR37423:SF2">
    <property type="entry name" value="MEMBRANE-BOUND LYTIC MUREIN TRANSGLYCOSYLASE C"/>
    <property type="match status" value="1"/>
</dbReference>
<accession>A0A9W6CVF4</accession>
<evidence type="ECO:0000313" key="5">
    <source>
        <dbReference type="Proteomes" id="UP001144372"/>
    </source>
</evidence>
<dbReference type="RefSeq" id="WP_281797012.1">
    <property type="nucleotide sequence ID" value="NZ_BSDR01000001.1"/>
</dbReference>
<dbReference type="AlphaFoldDB" id="A0A9W6CVF4"/>
<dbReference type="InterPro" id="IPR000189">
    <property type="entry name" value="Transglyc_AS"/>
</dbReference>
<dbReference type="PROSITE" id="PS51782">
    <property type="entry name" value="LYSM"/>
    <property type="match status" value="1"/>
</dbReference>
<dbReference type="InterPro" id="IPR018392">
    <property type="entry name" value="LysM"/>
</dbReference>
<dbReference type="Gene3D" id="3.10.350.10">
    <property type="entry name" value="LysM domain"/>
    <property type="match status" value="1"/>
</dbReference>
<dbReference type="Pfam" id="PF01476">
    <property type="entry name" value="LysM"/>
    <property type="match status" value="1"/>
</dbReference>
<dbReference type="GO" id="GO:0016020">
    <property type="term" value="C:membrane"/>
    <property type="evidence" value="ECO:0007669"/>
    <property type="project" value="InterPro"/>
</dbReference>
<dbReference type="SMART" id="SM00257">
    <property type="entry name" value="LysM"/>
    <property type="match status" value="1"/>
</dbReference>
<dbReference type="InterPro" id="IPR008258">
    <property type="entry name" value="Transglycosylase_SLT_dom_1"/>
</dbReference>
<dbReference type="GO" id="GO:0000270">
    <property type="term" value="P:peptidoglycan metabolic process"/>
    <property type="evidence" value="ECO:0007669"/>
    <property type="project" value="InterPro"/>
</dbReference>
<dbReference type="InterPro" id="IPR036779">
    <property type="entry name" value="LysM_dom_sf"/>
</dbReference>
<evidence type="ECO:0000256" key="1">
    <source>
        <dbReference type="ARBA" id="ARBA00007734"/>
    </source>
</evidence>
<feature type="domain" description="LysM" evidence="3">
    <location>
        <begin position="459"/>
        <end position="503"/>
    </location>
</feature>
<gene>
    <name evidence="4" type="ORF">DAMNIGENAA_00290</name>
</gene>
<dbReference type="SUPFAM" id="SSF53955">
    <property type="entry name" value="Lysozyme-like"/>
    <property type="match status" value="1"/>
</dbReference>
<dbReference type="CDD" id="cd16894">
    <property type="entry name" value="MltD-like"/>
    <property type="match status" value="1"/>
</dbReference>
<proteinExistence type="inferred from homology"/>
<comment type="similarity">
    <text evidence="1">Belongs to the transglycosylase Slt family.</text>
</comment>
<reference evidence="4" key="1">
    <citation type="submission" date="2022-12" db="EMBL/GenBank/DDBJ databases">
        <title>Reference genome sequencing for broad-spectrum identification of bacterial and archaeal isolates by mass spectrometry.</title>
        <authorList>
            <person name="Sekiguchi Y."/>
            <person name="Tourlousse D.M."/>
        </authorList>
    </citation>
    <scope>NUCLEOTIDE SEQUENCE</scope>
    <source>
        <strain evidence="4">ASRB1</strain>
    </source>
</reference>
<sequence length="519" mass="57578">MVETRCALNWLYWQLYLNRNLSFTKATNWIKFPLLSLATLLAVGCSTTSTQQVPPSSLTEQPKNKVGALHGSFSPLENNASPKSELAVPDHPSIDSWTIYYTEKKQKSFQTLLKRAEVYVLPVQEIFEDRGLPKDLAYVALVESGFCPTARSSANAVGMWQFISATGKRFGLEQNRWVDERRHPFKSAQAAAEYLSVLYDQFGSWELALAAYNAGENAVQAALDQSGLSTFWELRQNGYLPSETRDYVPKFFATVRIIRNATQYGFLYEPKPYDPQHETVTVPGGTKLAWLGEKIGVDASVLKKYNPELCSATTPPIDGYSLCVPVGKSDTVLAVLTDRSNETRSDETVEVTVKEEPDRPKNTWSKESEKVGSASSVKKDPKPLQIASARPAKDTPPRGVKVNPASVKQSAQDYVQLPQATRVAKVTQASLKQNSNSVRSISTAQKNSSRPEPKSQTVIFYPVHRGDTIESLANRFQVSVNTLCATNKLTRTQKLTPGNTLIICTDEHDSGRSEKKRAD</sequence>
<organism evidence="4 5">
    <name type="scientific">Desulforhabdus amnigena</name>
    <dbReference type="NCBI Taxonomy" id="40218"/>
    <lineage>
        <taxon>Bacteria</taxon>
        <taxon>Pseudomonadati</taxon>
        <taxon>Thermodesulfobacteriota</taxon>
        <taxon>Syntrophobacteria</taxon>
        <taxon>Syntrophobacterales</taxon>
        <taxon>Syntrophobacteraceae</taxon>
        <taxon>Desulforhabdus</taxon>
    </lineage>
</organism>
<dbReference type="Pfam" id="PF01464">
    <property type="entry name" value="SLT"/>
    <property type="match status" value="1"/>
</dbReference>
<evidence type="ECO:0000259" key="3">
    <source>
        <dbReference type="PROSITE" id="PS51782"/>
    </source>
</evidence>
<dbReference type="PANTHER" id="PTHR37423">
    <property type="entry name" value="SOLUBLE LYTIC MUREIN TRANSGLYCOSYLASE-RELATED"/>
    <property type="match status" value="1"/>
</dbReference>
<name>A0A9W6CVF4_9BACT</name>
<dbReference type="InterPro" id="IPR023346">
    <property type="entry name" value="Lysozyme-like_dom_sf"/>
</dbReference>
<feature type="region of interest" description="Disordered" evidence="2">
    <location>
        <begin position="428"/>
        <end position="455"/>
    </location>
</feature>
<feature type="region of interest" description="Disordered" evidence="2">
    <location>
        <begin position="339"/>
        <end position="409"/>
    </location>
</feature>
<dbReference type="GO" id="GO:0008933">
    <property type="term" value="F:peptidoglycan lytic transglycosylase activity"/>
    <property type="evidence" value="ECO:0007669"/>
    <property type="project" value="InterPro"/>
</dbReference>
<dbReference type="SUPFAM" id="SSF54106">
    <property type="entry name" value="LysM domain"/>
    <property type="match status" value="1"/>
</dbReference>
<evidence type="ECO:0000313" key="4">
    <source>
        <dbReference type="EMBL" id="GLI32596.1"/>
    </source>
</evidence>
<dbReference type="Proteomes" id="UP001144372">
    <property type="component" value="Unassembled WGS sequence"/>
</dbReference>
<dbReference type="Gene3D" id="1.10.530.10">
    <property type="match status" value="1"/>
</dbReference>